<feature type="compositionally biased region" description="Low complexity" evidence="1">
    <location>
        <begin position="15"/>
        <end position="26"/>
    </location>
</feature>
<dbReference type="KEGG" id="sbr:SY1_20140"/>
<name>A0AB94IYL5_9BACT</name>
<evidence type="ECO:0000313" key="3">
    <source>
        <dbReference type="Proteomes" id="UP000008957"/>
    </source>
</evidence>
<sequence>MTPRITPCFASSWSTYSTRRSTPSSSSRRKTFSCTAEA</sequence>
<protein>
    <submittedName>
        <fullName evidence="2">Uncharacterized protein</fullName>
    </submittedName>
</protein>
<dbReference type="Proteomes" id="UP000008957">
    <property type="component" value="Chromosome"/>
</dbReference>
<proteinExistence type="predicted"/>
<accession>A0AB94IYL5</accession>
<reference evidence="2 3" key="2">
    <citation type="submission" date="2010-03" db="EMBL/GenBank/DDBJ databases">
        <authorList>
            <person name="Pajon A."/>
        </authorList>
    </citation>
    <scope>NUCLEOTIDE SEQUENCE [LARGE SCALE GENOMIC DNA]</scope>
    <source>
        <strain evidence="2 3">SGP1</strain>
    </source>
</reference>
<feature type="region of interest" description="Disordered" evidence="1">
    <location>
        <begin position="15"/>
        <end position="38"/>
    </location>
</feature>
<evidence type="ECO:0000313" key="2">
    <source>
        <dbReference type="EMBL" id="CBL28808.1"/>
    </source>
</evidence>
<dbReference type="AlphaFoldDB" id="A0AB94IYL5"/>
<evidence type="ECO:0000256" key="1">
    <source>
        <dbReference type="SAM" id="MobiDB-lite"/>
    </source>
</evidence>
<reference evidence="3" key="1">
    <citation type="submission" date="2010-03" db="EMBL/GenBank/DDBJ databases">
        <title>The genome sequence of Synergistetes sp. SGP1.</title>
        <authorList>
            <consortium name="metaHIT consortium -- http://www.metahit.eu/"/>
            <person name="Pajon A."/>
            <person name="Turner K."/>
            <person name="Parkhill J."/>
            <person name="Wade W."/>
            <person name="Vartoukian S."/>
        </authorList>
    </citation>
    <scope>NUCLEOTIDE SEQUENCE [LARGE SCALE GENOMIC DNA]</scope>
    <source>
        <strain evidence="3">SGP1</strain>
    </source>
</reference>
<keyword evidence="3" id="KW-1185">Reference proteome</keyword>
<dbReference type="EMBL" id="FP929056">
    <property type="protein sequence ID" value="CBL28808.1"/>
    <property type="molecule type" value="Genomic_DNA"/>
</dbReference>
<gene>
    <name evidence="2" type="ORF">SY1_20140</name>
</gene>
<organism evidence="2 3">
    <name type="scientific">Fretibacterium fastidiosum</name>
    <dbReference type="NCBI Taxonomy" id="651822"/>
    <lineage>
        <taxon>Bacteria</taxon>
        <taxon>Thermotogati</taxon>
        <taxon>Synergistota</taxon>
        <taxon>Synergistia</taxon>
        <taxon>Synergistales</taxon>
        <taxon>Aminobacteriaceae</taxon>
        <taxon>Fretibacterium</taxon>
    </lineage>
</organism>